<protein>
    <submittedName>
        <fullName evidence="1">Uncharacterized protein</fullName>
    </submittedName>
</protein>
<gene>
    <name evidence="1" type="ORF">H6G05_05670</name>
</gene>
<sequence>MTAKRYKSILCGILLLAIAIHPEQHHVEEKHPKIVHIQTRRQRKYWRKKQKSISA</sequence>
<comment type="caution">
    <text evidence="1">The sequence shown here is derived from an EMBL/GenBank/DDBJ whole genome shotgun (WGS) entry which is preliminary data.</text>
</comment>
<accession>A0ABR8CA84</accession>
<evidence type="ECO:0000313" key="1">
    <source>
        <dbReference type="EMBL" id="MBD2316334.1"/>
    </source>
</evidence>
<reference evidence="1 2" key="1">
    <citation type="journal article" date="2020" name="ISME J.">
        <title>Comparative genomics reveals insights into cyanobacterial evolution and habitat adaptation.</title>
        <authorList>
            <person name="Chen M.Y."/>
            <person name="Teng W.K."/>
            <person name="Zhao L."/>
            <person name="Hu C.X."/>
            <person name="Zhou Y.K."/>
            <person name="Han B.P."/>
            <person name="Song L.R."/>
            <person name="Shu W.S."/>
        </authorList>
    </citation>
    <scope>NUCLEOTIDE SEQUENCE [LARGE SCALE GENOMIC DNA]</scope>
    <source>
        <strain evidence="1 2">FACHB-1050</strain>
    </source>
</reference>
<name>A0ABR8CA84_9CYAN</name>
<dbReference type="EMBL" id="JACJQY010000006">
    <property type="protein sequence ID" value="MBD2316334.1"/>
    <property type="molecule type" value="Genomic_DNA"/>
</dbReference>
<keyword evidence="2" id="KW-1185">Reference proteome</keyword>
<organism evidence="1 2">
    <name type="scientific">Phormidium tenue FACHB-1050</name>
    <dbReference type="NCBI Taxonomy" id="2692857"/>
    <lineage>
        <taxon>Bacteria</taxon>
        <taxon>Bacillati</taxon>
        <taxon>Cyanobacteriota</taxon>
        <taxon>Cyanophyceae</taxon>
        <taxon>Oscillatoriophycideae</taxon>
        <taxon>Oscillatoriales</taxon>
        <taxon>Oscillatoriaceae</taxon>
        <taxon>Phormidium</taxon>
    </lineage>
</organism>
<dbReference type="Proteomes" id="UP000618445">
    <property type="component" value="Unassembled WGS sequence"/>
</dbReference>
<dbReference type="RefSeq" id="WP_190577088.1">
    <property type="nucleotide sequence ID" value="NZ_CAWPQU010000056.1"/>
</dbReference>
<evidence type="ECO:0000313" key="2">
    <source>
        <dbReference type="Proteomes" id="UP000618445"/>
    </source>
</evidence>
<proteinExistence type="predicted"/>